<dbReference type="Pfam" id="PF09103">
    <property type="entry name" value="BRCA-2_OB1"/>
    <property type="match status" value="1"/>
</dbReference>
<gene>
    <name evidence="4" type="ORF">LACBIDRAFT_159274</name>
</gene>
<evidence type="ECO:0000313" key="5">
    <source>
        <dbReference type="Proteomes" id="UP000001194"/>
    </source>
</evidence>
<feature type="signal peptide" evidence="2">
    <location>
        <begin position="1"/>
        <end position="27"/>
    </location>
</feature>
<dbReference type="InParanoid" id="B0CRK1"/>
<dbReference type="GO" id="GO:0000724">
    <property type="term" value="P:double-strand break repair via homologous recombination"/>
    <property type="evidence" value="ECO:0007669"/>
    <property type="project" value="InterPro"/>
</dbReference>
<evidence type="ECO:0000259" key="3">
    <source>
        <dbReference type="Pfam" id="PF09103"/>
    </source>
</evidence>
<evidence type="ECO:0000313" key="4">
    <source>
        <dbReference type="EMBL" id="EDR15216.1"/>
    </source>
</evidence>
<evidence type="ECO:0000256" key="1">
    <source>
        <dbReference type="SAM" id="Coils"/>
    </source>
</evidence>
<dbReference type="SUPFAM" id="SSF50249">
    <property type="entry name" value="Nucleic acid-binding proteins"/>
    <property type="match status" value="2"/>
</dbReference>
<dbReference type="STRING" id="486041.B0CRK1"/>
<proteinExistence type="predicted"/>
<keyword evidence="5" id="KW-1185">Reference proteome</keyword>
<feature type="domain" description="BRCA2 OB1" evidence="3">
    <location>
        <begin position="63"/>
        <end position="184"/>
    </location>
</feature>
<feature type="chain" id="PRO_5002748866" evidence="2">
    <location>
        <begin position="28"/>
        <end position="452"/>
    </location>
</feature>
<dbReference type="RefSeq" id="XP_001873424.1">
    <property type="nucleotide sequence ID" value="XM_001873389.1"/>
</dbReference>
<dbReference type="GO" id="GO:0006355">
    <property type="term" value="P:regulation of DNA-templated transcription"/>
    <property type="evidence" value="ECO:0007669"/>
    <property type="project" value="TreeGrafter"/>
</dbReference>
<feature type="coiled-coil region" evidence="1">
    <location>
        <begin position="268"/>
        <end position="302"/>
    </location>
</feature>
<dbReference type="InterPro" id="IPR036315">
    <property type="entry name" value="BRCA2_hlx_sf"/>
</dbReference>
<dbReference type="GeneID" id="6069000"/>
<dbReference type="KEGG" id="lbc:LACBIDRAFT_159274"/>
<dbReference type="PANTHER" id="PTHR11289:SF0">
    <property type="entry name" value="BREAST CANCER TYPE 2 SUSCEPTIBILITY PROTEIN"/>
    <property type="match status" value="1"/>
</dbReference>
<dbReference type="CDD" id="cd04493">
    <property type="entry name" value="BRCA2DBD_OB1"/>
    <property type="match status" value="1"/>
</dbReference>
<keyword evidence="1" id="KW-0175">Coiled coil</keyword>
<evidence type="ECO:0000256" key="2">
    <source>
        <dbReference type="SAM" id="SignalP"/>
    </source>
</evidence>
<dbReference type="Proteomes" id="UP000001194">
    <property type="component" value="Unassembled WGS sequence"/>
</dbReference>
<dbReference type="PANTHER" id="PTHR11289">
    <property type="entry name" value="BREAST CANCER TYPE 2 SUSCEPTIBILITY PROTEIN BRCA2"/>
    <property type="match status" value="1"/>
</dbReference>
<dbReference type="OrthoDB" id="21095at2759"/>
<protein>
    <submittedName>
        <fullName evidence="4">Predicted protein</fullName>
    </submittedName>
</protein>
<sequence>GFILATEPWVKNHWCLILWKLAGMVCLDPHREVIPEEKRWRWEEVIRQLLYRYERELNGGSRPPFRQIVARDAPAAFPLVLCVSGVSWSEPGVTEDGLPIEPHPELEVTDGWYRLRAQVDRPMARAIRKGTIKIGRKIGVAGARLSSERKDPMEILEAYNSTKLVISGNSSHLVPWHTKLGFQRGPCVSTLHSLTADGGVVAAMDLIIIKMYPIAFVEFFEDEDGQKRREGPRNEIEEAQVNEKWVVCFLLGEMEFCRRREIEASKLRGELEKKTSRYESYIDRLERKADKIDDLYDQLEEPTDAAGVLARISPGDAGWLAKHIRRRIESDQERIGEEIEQELRASRRPVLRVHILTFMQTNCPARDVRSFRILIVKDARTDRRPANRTAQLTVWDVLNLSLSEGSAAGTFELGKRYLVTNVIPTQPNAWMDCEPGSEVYLSTRRDSRWTAI</sequence>
<dbReference type="Gene3D" id="2.40.50.140">
    <property type="entry name" value="Nucleic acid-binding proteins"/>
    <property type="match status" value="3"/>
</dbReference>
<keyword evidence="2" id="KW-0732">Signal</keyword>
<dbReference type="EMBL" id="DS547091">
    <property type="protein sequence ID" value="EDR15216.1"/>
    <property type="molecule type" value="Genomic_DNA"/>
</dbReference>
<dbReference type="InterPro" id="IPR015525">
    <property type="entry name" value="BRCA2"/>
</dbReference>
<feature type="non-terminal residue" evidence="4">
    <location>
        <position position="1"/>
    </location>
</feature>
<accession>B0CRK1</accession>
<feature type="non-terminal residue" evidence="4">
    <location>
        <position position="452"/>
    </location>
</feature>
<dbReference type="HOGENOM" id="CLU_045563_0_0_1"/>
<dbReference type="SUPFAM" id="SSF81872">
    <property type="entry name" value="BRCA2 helical domain"/>
    <property type="match status" value="1"/>
</dbReference>
<dbReference type="InterPro" id="IPR012340">
    <property type="entry name" value="NA-bd_OB-fold"/>
</dbReference>
<dbReference type="InterPro" id="IPR015187">
    <property type="entry name" value="BRCA2_OB_1"/>
</dbReference>
<dbReference type="AlphaFoldDB" id="B0CRK1"/>
<organism evidence="5">
    <name type="scientific">Laccaria bicolor (strain S238N-H82 / ATCC MYA-4686)</name>
    <name type="common">Bicoloured deceiver</name>
    <name type="synonym">Laccaria laccata var. bicolor</name>
    <dbReference type="NCBI Taxonomy" id="486041"/>
    <lineage>
        <taxon>Eukaryota</taxon>
        <taxon>Fungi</taxon>
        <taxon>Dikarya</taxon>
        <taxon>Basidiomycota</taxon>
        <taxon>Agaricomycotina</taxon>
        <taxon>Agaricomycetes</taxon>
        <taxon>Agaricomycetidae</taxon>
        <taxon>Agaricales</taxon>
        <taxon>Agaricineae</taxon>
        <taxon>Hydnangiaceae</taxon>
        <taxon>Laccaria</taxon>
    </lineage>
</organism>
<reference evidence="4 5" key="1">
    <citation type="journal article" date="2008" name="Nature">
        <title>The genome of Laccaria bicolor provides insights into mycorrhizal symbiosis.</title>
        <authorList>
            <person name="Martin F."/>
            <person name="Aerts A."/>
            <person name="Ahren D."/>
            <person name="Brun A."/>
            <person name="Danchin E.G.J."/>
            <person name="Duchaussoy F."/>
            <person name="Gibon J."/>
            <person name="Kohler A."/>
            <person name="Lindquist E."/>
            <person name="Pereda V."/>
            <person name="Salamov A."/>
            <person name="Shapiro H.J."/>
            <person name="Wuyts J."/>
            <person name="Blaudez D."/>
            <person name="Buee M."/>
            <person name="Brokstein P."/>
            <person name="Canbaeck B."/>
            <person name="Cohen D."/>
            <person name="Courty P.E."/>
            <person name="Coutinho P.M."/>
            <person name="Delaruelle C."/>
            <person name="Detter J.C."/>
            <person name="Deveau A."/>
            <person name="DiFazio S."/>
            <person name="Duplessis S."/>
            <person name="Fraissinet-Tachet L."/>
            <person name="Lucic E."/>
            <person name="Frey-Klett P."/>
            <person name="Fourrey C."/>
            <person name="Feussner I."/>
            <person name="Gay G."/>
            <person name="Grimwood J."/>
            <person name="Hoegger P.J."/>
            <person name="Jain P."/>
            <person name="Kilaru S."/>
            <person name="Labbe J."/>
            <person name="Lin Y.C."/>
            <person name="Legue V."/>
            <person name="Le Tacon F."/>
            <person name="Marmeisse R."/>
            <person name="Melayah D."/>
            <person name="Montanini B."/>
            <person name="Muratet M."/>
            <person name="Nehls U."/>
            <person name="Niculita-Hirzel H."/>
            <person name="Oudot-Le Secq M.P."/>
            <person name="Peter M."/>
            <person name="Quesneville H."/>
            <person name="Rajashekar B."/>
            <person name="Reich M."/>
            <person name="Rouhier N."/>
            <person name="Schmutz J."/>
            <person name="Yin T."/>
            <person name="Chalot M."/>
            <person name="Henrissat B."/>
            <person name="Kuees U."/>
            <person name="Lucas S."/>
            <person name="Van de Peer Y."/>
            <person name="Podila G.K."/>
            <person name="Polle A."/>
            <person name="Pukkila P.J."/>
            <person name="Richardson P.M."/>
            <person name="Rouze P."/>
            <person name="Sanders I.R."/>
            <person name="Stajich J.E."/>
            <person name="Tunlid A."/>
            <person name="Tuskan G."/>
            <person name="Grigoriev I.V."/>
        </authorList>
    </citation>
    <scope>NUCLEOTIDE SEQUENCE [LARGE SCALE GENOMIC DNA]</scope>
    <source>
        <strain evidence="5">S238N-H82 / ATCC MYA-4686</strain>
    </source>
</reference>
<name>B0CRK1_LACBS</name>